<organism evidence="2">
    <name type="scientific">Drosophila grimshawi</name>
    <name type="common">Hawaiian fruit fly</name>
    <name type="synonym">Idiomyia grimshawi</name>
    <dbReference type="NCBI Taxonomy" id="7222"/>
    <lineage>
        <taxon>Eukaryota</taxon>
        <taxon>Metazoa</taxon>
        <taxon>Ecdysozoa</taxon>
        <taxon>Arthropoda</taxon>
        <taxon>Hexapoda</taxon>
        <taxon>Insecta</taxon>
        <taxon>Pterygota</taxon>
        <taxon>Neoptera</taxon>
        <taxon>Endopterygota</taxon>
        <taxon>Diptera</taxon>
        <taxon>Brachycera</taxon>
        <taxon>Muscomorpha</taxon>
        <taxon>Ephydroidea</taxon>
        <taxon>Drosophilidae</taxon>
        <taxon>Drosophila</taxon>
        <taxon>Hawaiian Drosophila</taxon>
    </lineage>
</organism>
<evidence type="ECO:0000313" key="1">
    <source>
        <dbReference type="EMBL" id="EDV91040.1"/>
    </source>
</evidence>
<protein>
    <submittedName>
        <fullName evidence="1">GH16476</fullName>
    </submittedName>
</protein>
<accession>B4JU70</accession>
<gene>
    <name evidence="1" type="primary">Dgri\GH16476</name>
    <name evidence="1" type="ORF">Dgri_GH16476</name>
</gene>
<evidence type="ECO:0000313" key="2">
    <source>
        <dbReference type="Proteomes" id="UP000001070"/>
    </source>
</evidence>
<keyword evidence="2" id="KW-1185">Reference proteome</keyword>
<proteinExistence type="predicted"/>
<dbReference type="Proteomes" id="UP000001070">
    <property type="component" value="Unassembled WGS sequence"/>
</dbReference>
<dbReference type="EMBL" id="CH916374">
    <property type="protein sequence ID" value="EDV91040.1"/>
    <property type="molecule type" value="Genomic_DNA"/>
</dbReference>
<dbReference type="HOGENOM" id="CLU_2888067_0_0_1"/>
<dbReference type="InParanoid" id="B4JU70"/>
<sequence>MTPWQYARCESGMHVDWECVHILLAQHPVGDTKIVAHQVFVSFTVGRPAPDVPPSCTVPAPFR</sequence>
<reference evidence="1 2" key="1">
    <citation type="journal article" date="2007" name="Nature">
        <title>Evolution of genes and genomes on the Drosophila phylogeny.</title>
        <authorList>
            <consortium name="Drosophila 12 Genomes Consortium"/>
            <person name="Clark A.G."/>
            <person name="Eisen M.B."/>
            <person name="Smith D.R."/>
            <person name="Bergman C.M."/>
            <person name="Oliver B."/>
            <person name="Markow T.A."/>
            <person name="Kaufman T.C."/>
            <person name="Kellis M."/>
            <person name="Gelbart W."/>
            <person name="Iyer V.N."/>
            <person name="Pollard D.A."/>
            <person name="Sackton T.B."/>
            <person name="Larracuente A.M."/>
            <person name="Singh N.D."/>
            <person name="Abad J.P."/>
            <person name="Abt D.N."/>
            <person name="Adryan B."/>
            <person name="Aguade M."/>
            <person name="Akashi H."/>
            <person name="Anderson W.W."/>
            <person name="Aquadro C.F."/>
            <person name="Ardell D.H."/>
            <person name="Arguello R."/>
            <person name="Artieri C.G."/>
            <person name="Barbash D.A."/>
            <person name="Barker D."/>
            <person name="Barsanti P."/>
            <person name="Batterham P."/>
            <person name="Batzoglou S."/>
            <person name="Begun D."/>
            <person name="Bhutkar A."/>
            <person name="Blanco E."/>
            <person name="Bosak S.A."/>
            <person name="Bradley R.K."/>
            <person name="Brand A.D."/>
            <person name="Brent M.R."/>
            <person name="Brooks A.N."/>
            <person name="Brown R.H."/>
            <person name="Butlin R.K."/>
            <person name="Caggese C."/>
            <person name="Calvi B.R."/>
            <person name="Bernardo de Carvalho A."/>
            <person name="Caspi A."/>
            <person name="Castrezana S."/>
            <person name="Celniker S.E."/>
            <person name="Chang J.L."/>
            <person name="Chapple C."/>
            <person name="Chatterji S."/>
            <person name="Chinwalla A."/>
            <person name="Civetta A."/>
            <person name="Clifton S.W."/>
            <person name="Comeron J.M."/>
            <person name="Costello J.C."/>
            <person name="Coyne J.A."/>
            <person name="Daub J."/>
            <person name="David R.G."/>
            <person name="Delcher A.L."/>
            <person name="Delehaunty K."/>
            <person name="Do C.B."/>
            <person name="Ebling H."/>
            <person name="Edwards K."/>
            <person name="Eickbush T."/>
            <person name="Evans J.D."/>
            <person name="Filipski A."/>
            <person name="Findeiss S."/>
            <person name="Freyhult E."/>
            <person name="Fulton L."/>
            <person name="Fulton R."/>
            <person name="Garcia A.C."/>
            <person name="Gardiner A."/>
            <person name="Garfield D.A."/>
            <person name="Garvin B.E."/>
            <person name="Gibson G."/>
            <person name="Gilbert D."/>
            <person name="Gnerre S."/>
            <person name="Godfrey J."/>
            <person name="Good R."/>
            <person name="Gotea V."/>
            <person name="Gravely B."/>
            <person name="Greenberg A.J."/>
            <person name="Griffiths-Jones S."/>
            <person name="Gross S."/>
            <person name="Guigo R."/>
            <person name="Gustafson E.A."/>
            <person name="Haerty W."/>
            <person name="Hahn M.W."/>
            <person name="Halligan D.L."/>
            <person name="Halpern A.L."/>
            <person name="Halter G.M."/>
            <person name="Han M.V."/>
            <person name="Heger A."/>
            <person name="Hillier L."/>
            <person name="Hinrichs A.S."/>
            <person name="Holmes I."/>
            <person name="Hoskins R.A."/>
            <person name="Hubisz M.J."/>
            <person name="Hultmark D."/>
            <person name="Huntley M.A."/>
            <person name="Jaffe D.B."/>
            <person name="Jagadeeshan S."/>
            <person name="Jeck W.R."/>
            <person name="Johnson J."/>
            <person name="Jones C.D."/>
            <person name="Jordan W.C."/>
            <person name="Karpen G.H."/>
            <person name="Kataoka E."/>
            <person name="Keightley P.D."/>
            <person name="Kheradpour P."/>
            <person name="Kirkness E.F."/>
            <person name="Koerich L.B."/>
            <person name="Kristiansen K."/>
            <person name="Kudrna D."/>
            <person name="Kulathinal R.J."/>
            <person name="Kumar S."/>
            <person name="Kwok R."/>
            <person name="Lander E."/>
            <person name="Langley C.H."/>
            <person name="Lapoint R."/>
            <person name="Lazzaro B.P."/>
            <person name="Lee S.J."/>
            <person name="Levesque L."/>
            <person name="Li R."/>
            <person name="Lin C.F."/>
            <person name="Lin M.F."/>
            <person name="Lindblad-Toh K."/>
            <person name="Llopart A."/>
            <person name="Long M."/>
            <person name="Low L."/>
            <person name="Lozovsky E."/>
            <person name="Lu J."/>
            <person name="Luo M."/>
            <person name="Machado C.A."/>
            <person name="Makalowski W."/>
            <person name="Marzo M."/>
            <person name="Matsuda M."/>
            <person name="Matzkin L."/>
            <person name="McAllister B."/>
            <person name="McBride C.S."/>
            <person name="McKernan B."/>
            <person name="McKernan K."/>
            <person name="Mendez-Lago M."/>
            <person name="Minx P."/>
            <person name="Mollenhauer M.U."/>
            <person name="Montooth K."/>
            <person name="Mount S.M."/>
            <person name="Mu X."/>
            <person name="Myers E."/>
            <person name="Negre B."/>
            <person name="Newfeld S."/>
            <person name="Nielsen R."/>
            <person name="Noor M.A."/>
            <person name="O'Grady P."/>
            <person name="Pachter L."/>
            <person name="Papaceit M."/>
            <person name="Parisi M.J."/>
            <person name="Parisi M."/>
            <person name="Parts L."/>
            <person name="Pedersen J.S."/>
            <person name="Pesole G."/>
            <person name="Phillippy A.M."/>
            <person name="Ponting C.P."/>
            <person name="Pop M."/>
            <person name="Porcelli D."/>
            <person name="Powell J.R."/>
            <person name="Prohaska S."/>
            <person name="Pruitt K."/>
            <person name="Puig M."/>
            <person name="Quesneville H."/>
            <person name="Ram K.R."/>
            <person name="Rand D."/>
            <person name="Rasmussen M.D."/>
            <person name="Reed L.K."/>
            <person name="Reenan R."/>
            <person name="Reily A."/>
            <person name="Remington K.A."/>
            <person name="Rieger T.T."/>
            <person name="Ritchie M.G."/>
            <person name="Robin C."/>
            <person name="Rogers Y.H."/>
            <person name="Rohde C."/>
            <person name="Rozas J."/>
            <person name="Rubenfield M.J."/>
            <person name="Ruiz A."/>
            <person name="Russo S."/>
            <person name="Salzberg S.L."/>
            <person name="Sanchez-Gracia A."/>
            <person name="Saranga D.J."/>
            <person name="Sato H."/>
            <person name="Schaeffer S.W."/>
            <person name="Schatz M.C."/>
            <person name="Schlenke T."/>
            <person name="Schwartz R."/>
            <person name="Segarra C."/>
            <person name="Singh R.S."/>
            <person name="Sirot L."/>
            <person name="Sirota M."/>
            <person name="Sisneros N.B."/>
            <person name="Smith C.D."/>
            <person name="Smith T.F."/>
            <person name="Spieth J."/>
            <person name="Stage D.E."/>
            <person name="Stark A."/>
            <person name="Stephan W."/>
            <person name="Strausberg R.L."/>
            <person name="Strempel S."/>
            <person name="Sturgill D."/>
            <person name="Sutton G."/>
            <person name="Sutton G.G."/>
            <person name="Tao W."/>
            <person name="Teichmann S."/>
            <person name="Tobari Y.N."/>
            <person name="Tomimura Y."/>
            <person name="Tsolas J.M."/>
            <person name="Valente V.L."/>
            <person name="Venter E."/>
            <person name="Venter J.C."/>
            <person name="Vicario S."/>
            <person name="Vieira F.G."/>
            <person name="Vilella A.J."/>
            <person name="Villasante A."/>
            <person name="Walenz B."/>
            <person name="Wang J."/>
            <person name="Wasserman M."/>
            <person name="Watts T."/>
            <person name="Wilson D."/>
            <person name="Wilson R.K."/>
            <person name="Wing R.A."/>
            <person name="Wolfner M.F."/>
            <person name="Wong A."/>
            <person name="Wong G.K."/>
            <person name="Wu C.I."/>
            <person name="Wu G."/>
            <person name="Yamamoto D."/>
            <person name="Yang H.P."/>
            <person name="Yang S.P."/>
            <person name="Yorke J.A."/>
            <person name="Yoshida K."/>
            <person name="Zdobnov E."/>
            <person name="Zhang P."/>
            <person name="Zhang Y."/>
            <person name="Zimin A.V."/>
            <person name="Baldwin J."/>
            <person name="Abdouelleil A."/>
            <person name="Abdulkadir J."/>
            <person name="Abebe A."/>
            <person name="Abera B."/>
            <person name="Abreu J."/>
            <person name="Acer S.C."/>
            <person name="Aftuck L."/>
            <person name="Alexander A."/>
            <person name="An P."/>
            <person name="Anderson E."/>
            <person name="Anderson S."/>
            <person name="Arachi H."/>
            <person name="Azer M."/>
            <person name="Bachantsang P."/>
            <person name="Barry A."/>
            <person name="Bayul T."/>
            <person name="Berlin A."/>
            <person name="Bessette D."/>
            <person name="Bloom T."/>
            <person name="Blye J."/>
            <person name="Boguslavskiy L."/>
            <person name="Bonnet C."/>
            <person name="Boukhgalter B."/>
            <person name="Bourzgui I."/>
            <person name="Brown A."/>
            <person name="Cahill P."/>
            <person name="Channer S."/>
            <person name="Cheshatsang Y."/>
            <person name="Chuda L."/>
            <person name="Citroen M."/>
            <person name="Collymore A."/>
            <person name="Cooke P."/>
            <person name="Costello M."/>
            <person name="D'Aco K."/>
            <person name="Daza R."/>
            <person name="De Haan G."/>
            <person name="DeGray S."/>
            <person name="DeMaso C."/>
            <person name="Dhargay N."/>
            <person name="Dooley K."/>
            <person name="Dooley E."/>
            <person name="Doricent M."/>
            <person name="Dorje P."/>
            <person name="Dorjee K."/>
            <person name="Dupes A."/>
            <person name="Elong R."/>
            <person name="Falk J."/>
            <person name="Farina A."/>
            <person name="Faro S."/>
            <person name="Ferguson D."/>
            <person name="Fisher S."/>
            <person name="Foley C.D."/>
            <person name="Franke A."/>
            <person name="Friedrich D."/>
            <person name="Gadbois L."/>
            <person name="Gearin G."/>
            <person name="Gearin C.R."/>
            <person name="Giannoukos G."/>
            <person name="Goode T."/>
            <person name="Graham J."/>
            <person name="Grandbois E."/>
            <person name="Grewal S."/>
            <person name="Gyaltsen K."/>
            <person name="Hafez N."/>
            <person name="Hagos B."/>
            <person name="Hall J."/>
            <person name="Henson C."/>
            <person name="Hollinger A."/>
            <person name="Honan T."/>
            <person name="Huard M.D."/>
            <person name="Hughes L."/>
            <person name="Hurhula B."/>
            <person name="Husby M.E."/>
            <person name="Kamat A."/>
            <person name="Kanga B."/>
            <person name="Kashin S."/>
            <person name="Khazanovich D."/>
            <person name="Kisner P."/>
            <person name="Lance K."/>
            <person name="Lara M."/>
            <person name="Lee W."/>
            <person name="Lennon N."/>
            <person name="Letendre F."/>
            <person name="LeVine R."/>
            <person name="Lipovsky A."/>
            <person name="Liu X."/>
            <person name="Liu J."/>
            <person name="Liu S."/>
            <person name="Lokyitsang T."/>
            <person name="Lokyitsang Y."/>
            <person name="Lubonja R."/>
            <person name="Lui A."/>
            <person name="MacDonald P."/>
            <person name="Magnisalis V."/>
            <person name="Maru K."/>
            <person name="Matthews C."/>
            <person name="McCusker W."/>
            <person name="McDonough S."/>
            <person name="Mehta T."/>
            <person name="Meldrim J."/>
            <person name="Meneus L."/>
            <person name="Mihai O."/>
            <person name="Mihalev A."/>
            <person name="Mihova T."/>
            <person name="Mittelman R."/>
            <person name="Mlenga V."/>
            <person name="Montmayeur A."/>
            <person name="Mulrain L."/>
            <person name="Navidi A."/>
            <person name="Naylor J."/>
            <person name="Negash T."/>
            <person name="Nguyen T."/>
            <person name="Nguyen N."/>
            <person name="Nicol R."/>
            <person name="Norbu C."/>
            <person name="Norbu N."/>
            <person name="Novod N."/>
            <person name="O'Neill B."/>
            <person name="Osman S."/>
            <person name="Markiewicz E."/>
            <person name="Oyono O.L."/>
            <person name="Patti C."/>
            <person name="Phunkhang P."/>
            <person name="Pierre F."/>
            <person name="Priest M."/>
            <person name="Raghuraman S."/>
            <person name="Rege F."/>
            <person name="Reyes R."/>
            <person name="Rise C."/>
            <person name="Rogov P."/>
            <person name="Ross K."/>
            <person name="Ryan E."/>
            <person name="Settipalli S."/>
            <person name="Shea T."/>
            <person name="Sherpa N."/>
            <person name="Shi L."/>
            <person name="Shih D."/>
            <person name="Sparrow T."/>
            <person name="Spaulding J."/>
            <person name="Stalker J."/>
            <person name="Stange-Thomann N."/>
            <person name="Stavropoulos S."/>
            <person name="Stone C."/>
            <person name="Strader C."/>
            <person name="Tesfaye S."/>
            <person name="Thomson T."/>
            <person name="Thoulutsang Y."/>
            <person name="Thoulutsang D."/>
            <person name="Topham K."/>
            <person name="Topping I."/>
            <person name="Tsamla T."/>
            <person name="Vassiliev H."/>
            <person name="Vo A."/>
            <person name="Wangchuk T."/>
            <person name="Wangdi T."/>
            <person name="Weiand M."/>
            <person name="Wilkinson J."/>
            <person name="Wilson A."/>
            <person name="Yadav S."/>
            <person name="Young G."/>
            <person name="Yu Q."/>
            <person name="Zembek L."/>
            <person name="Zhong D."/>
            <person name="Zimmer A."/>
            <person name="Zwirko Z."/>
            <person name="Jaffe D.B."/>
            <person name="Alvarez P."/>
            <person name="Brockman W."/>
            <person name="Butler J."/>
            <person name="Chin C."/>
            <person name="Gnerre S."/>
            <person name="Grabherr M."/>
            <person name="Kleber M."/>
            <person name="Mauceli E."/>
            <person name="MacCallum I."/>
        </authorList>
    </citation>
    <scope>NUCLEOTIDE SEQUENCE [LARGE SCALE GENOMIC DNA]</scope>
    <source>
        <strain evidence="2">Tucson 15287-2541.00</strain>
    </source>
</reference>
<name>B4JU70_DROGR</name>
<dbReference type="AlphaFoldDB" id="B4JU70"/>